<evidence type="ECO:0000256" key="1">
    <source>
        <dbReference type="SAM" id="Phobius"/>
    </source>
</evidence>
<dbReference type="RefSeq" id="XP_023466470.1">
    <property type="nucleotide sequence ID" value="XM_023605620.1"/>
</dbReference>
<keyword evidence="1" id="KW-0812">Transmembrane</keyword>
<organism evidence="2 3">
    <name type="scientific">Rhizopus microsporus ATCC 52813</name>
    <dbReference type="NCBI Taxonomy" id="1340429"/>
    <lineage>
        <taxon>Eukaryota</taxon>
        <taxon>Fungi</taxon>
        <taxon>Fungi incertae sedis</taxon>
        <taxon>Mucoromycota</taxon>
        <taxon>Mucoromycotina</taxon>
        <taxon>Mucoromycetes</taxon>
        <taxon>Mucorales</taxon>
        <taxon>Mucorineae</taxon>
        <taxon>Rhizopodaceae</taxon>
        <taxon>Rhizopus</taxon>
    </lineage>
</organism>
<keyword evidence="1" id="KW-0472">Membrane</keyword>
<evidence type="ECO:0000313" key="2">
    <source>
        <dbReference type="EMBL" id="PHZ12762.1"/>
    </source>
</evidence>
<feature type="transmembrane region" description="Helical" evidence="1">
    <location>
        <begin position="6"/>
        <end position="27"/>
    </location>
</feature>
<dbReference type="EMBL" id="KZ303849">
    <property type="protein sequence ID" value="PHZ12762.1"/>
    <property type="molecule type" value="Genomic_DNA"/>
</dbReference>
<sequence>MTSSKYFQFAYFLHSFLLFIKKIMVFISRNHTLCIYYQLKFNEENSIQALEKFQAISDEHEVCYLTDSTIPVFVLKARLYGSSFLFKEYFNEEVPKENVSNESVTKLDIILGVLSTLY</sequence>
<accession>A0A2G4SVK1</accession>
<keyword evidence="3" id="KW-1185">Reference proteome</keyword>
<protein>
    <submittedName>
        <fullName evidence="2">Uncharacterized protein</fullName>
    </submittedName>
</protein>
<dbReference type="GeneID" id="35436610"/>
<name>A0A2G4SVK1_RHIZD</name>
<keyword evidence="1" id="KW-1133">Transmembrane helix</keyword>
<reference evidence="2 3" key="1">
    <citation type="journal article" date="2016" name="Proc. Natl. Acad. Sci. U.S.A.">
        <title>Lipid metabolic changes in an early divergent fungus govern the establishment of a mutualistic symbiosis with endobacteria.</title>
        <authorList>
            <person name="Lastovetsky O.A."/>
            <person name="Gaspar M.L."/>
            <person name="Mondo S.J."/>
            <person name="LaButti K.M."/>
            <person name="Sandor L."/>
            <person name="Grigoriev I.V."/>
            <person name="Henry S.A."/>
            <person name="Pawlowska T.E."/>
        </authorList>
    </citation>
    <scope>NUCLEOTIDE SEQUENCE [LARGE SCALE GENOMIC DNA]</scope>
    <source>
        <strain evidence="2 3">ATCC 52813</strain>
    </source>
</reference>
<dbReference type="Proteomes" id="UP000242254">
    <property type="component" value="Unassembled WGS sequence"/>
</dbReference>
<proteinExistence type="predicted"/>
<dbReference type="AlphaFoldDB" id="A0A2G4SVK1"/>
<evidence type="ECO:0000313" key="3">
    <source>
        <dbReference type="Proteomes" id="UP000242254"/>
    </source>
</evidence>
<gene>
    <name evidence="2" type="ORF">RHIMIDRAFT_136772</name>
</gene>